<sequence>FLWKCVWGIMCTKLPECEGRATCRDCDEVEDLEQILLRCESPRRELIWEAAKTLWLEKETRWPEISLGTILGCGLAEFCNERGKVDHGRQRLYRILVSESAY</sequence>
<dbReference type="AlphaFoldDB" id="A0AAD6YER7"/>
<comment type="caution">
    <text evidence="1">The sequence shown here is derived from an EMBL/GenBank/DDBJ whole genome shotgun (WGS) entry which is preliminary data.</text>
</comment>
<protein>
    <recommendedName>
        <fullName evidence="3">Reverse transcriptase zinc-binding domain-containing protein</fullName>
    </recommendedName>
</protein>
<feature type="non-terminal residue" evidence="1">
    <location>
        <position position="102"/>
    </location>
</feature>
<organism evidence="1 2">
    <name type="scientific">Mycena pura</name>
    <dbReference type="NCBI Taxonomy" id="153505"/>
    <lineage>
        <taxon>Eukaryota</taxon>
        <taxon>Fungi</taxon>
        <taxon>Dikarya</taxon>
        <taxon>Basidiomycota</taxon>
        <taxon>Agaricomycotina</taxon>
        <taxon>Agaricomycetes</taxon>
        <taxon>Agaricomycetidae</taxon>
        <taxon>Agaricales</taxon>
        <taxon>Marasmiineae</taxon>
        <taxon>Mycenaceae</taxon>
        <taxon>Mycena</taxon>
    </lineage>
</organism>
<gene>
    <name evidence="1" type="ORF">GGX14DRAFT_342171</name>
</gene>
<evidence type="ECO:0000313" key="1">
    <source>
        <dbReference type="EMBL" id="KAJ7217299.1"/>
    </source>
</evidence>
<evidence type="ECO:0000313" key="2">
    <source>
        <dbReference type="Proteomes" id="UP001219525"/>
    </source>
</evidence>
<accession>A0AAD6YER7</accession>
<dbReference type="EMBL" id="JARJCW010000014">
    <property type="protein sequence ID" value="KAJ7217299.1"/>
    <property type="molecule type" value="Genomic_DNA"/>
</dbReference>
<evidence type="ECO:0008006" key="3">
    <source>
        <dbReference type="Google" id="ProtNLM"/>
    </source>
</evidence>
<dbReference type="Proteomes" id="UP001219525">
    <property type="component" value="Unassembled WGS sequence"/>
</dbReference>
<feature type="non-terminal residue" evidence="1">
    <location>
        <position position="1"/>
    </location>
</feature>
<reference evidence="1" key="1">
    <citation type="submission" date="2023-03" db="EMBL/GenBank/DDBJ databases">
        <title>Massive genome expansion in bonnet fungi (Mycena s.s.) driven by repeated elements and novel gene families across ecological guilds.</title>
        <authorList>
            <consortium name="Lawrence Berkeley National Laboratory"/>
            <person name="Harder C.B."/>
            <person name="Miyauchi S."/>
            <person name="Viragh M."/>
            <person name="Kuo A."/>
            <person name="Thoen E."/>
            <person name="Andreopoulos B."/>
            <person name="Lu D."/>
            <person name="Skrede I."/>
            <person name="Drula E."/>
            <person name="Henrissat B."/>
            <person name="Morin E."/>
            <person name="Kohler A."/>
            <person name="Barry K."/>
            <person name="LaButti K."/>
            <person name="Morin E."/>
            <person name="Salamov A."/>
            <person name="Lipzen A."/>
            <person name="Mereny Z."/>
            <person name="Hegedus B."/>
            <person name="Baldrian P."/>
            <person name="Stursova M."/>
            <person name="Weitz H."/>
            <person name="Taylor A."/>
            <person name="Grigoriev I.V."/>
            <person name="Nagy L.G."/>
            <person name="Martin F."/>
            <person name="Kauserud H."/>
        </authorList>
    </citation>
    <scope>NUCLEOTIDE SEQUENCE</scope>
    <source>
        <strain evidence="1">9144</strain>
    </source>
</reference>
<name>A0AAD6YER7_9AGAR</name>
<keyword evidence="2" id="KW-1185">Reference proteome</keyword>
<proteinExistence type="predicted"/>